<dbReference type="GO" id="GO:0000422">
    <property type="term" value="P:autophagy of mitochondrion"/>
    <property type="evidence" value="ECO:0007669"/>
    <property type="project" value="TreeGrafter"/>
</dbReference>
<dbReference type="Pfam" id="PF04108">
    <property type="entry name" value="ATG17_like"/>
    <property type="match status" value="1"/>
</dbReference>
<dbReference type="GO" id="GO:1990316">
    <property type="term" value="C:Atg1/ULK1 kinase complex"/>
    <property type="evidence" value="ECO:0007669"/>
    <property type="project" value="TreeGrafter"/>
</dbReference>
<dbReference type="EMBL" id="HBUF01022281">
    <property type="protein sequence ID" value="CAG6611618.1"/>
    <property type="molecule type" value="Transcribed_RNA"/>
</dbReference>
<dbReference type="InterPro" id="IPR045326">
    <property type="entry name" value="ATG17-like_dom"/>
</dbReference>
<dbReference type="EMBL" id="HBUF01335771">
    <property type="protein sequence ID" value="CAG6698008.1"/>
    <property type="molecule type" value="Transcribed_RNA"/>
</dbReference>
<dbReference type="EMBL" id="HBUF01358034">
    <property type="protein sequence ID" value="CAG6718919.1"/>
    <property type="molecule type" value="Transcribed_RNA"/>
</dbReference>
<dbReference type="EMBL" id="HBUF01358033">
    <property type="protein sequence ID" value="CAG6718918.1"/>
    <property type="molecule type" value="Transcribed_RNA"/>
</dbReference>
<dbReference type="PROSITE" id="PS00299">
    <property type="entry name" value="UBIQUITIN_1"/>
    <property type="match status" value="1"/>
</dbReference>
<dbReference type="GO" id="GO:0015031">
    <property type="term" value="P:protein transport"/>
    <property type="evidence" value="ECO:0007669"/>
    <property type="project" value="UniProtKB-KW"/>
</dbReference>
<dbReference type="GO" id="GO:0060090">
    <property type="term" value="F:molecular adaptor activity"/>
    <property type="evidence" value="ECO:0007669"/>
    <property type="project" value="TreeGrafter"/>
</dbReference>
<dbReference type="InterPro" id="IPR029071">
    <property type="entry name" value="Ubiquitin-like_domsf"/>
</dbReference>
<dbReference type="GO" id="GO:0034727">
    <property type="term" value="P:piecemeal microautophagy of the nucleus"/>
    <property type="evidence" value="ECO:0007669"/>
    <property type="project" value="TreeGrafter"/>
</dbReference>
<dbReference type="GO" id="GO:0061709">
    <property type="term" value="P:reticulophagy"/>
    <property type="evidence" value="ECO:0007669"/>
    <property type="project" value="TreeGrafter"/>
</dbReference>
<dbReference type="CDD" id="cd17060">
    <property type="entry name" value="Ubl_RB1CC1"/>
    <property type="match status" value="1"/>
</dbReference>
<keyword evidence="3" id="KW-0072">Autophagy</keyword>
<dbReference type="PROSITE" id="PS50053">
    <property type="entry name" value="UBIQUITIN_2"/>
    <property type="match status" value="1"/>
</dbReference>
<feature type="region of interest" description="Disordered" evidence="6">
    <location>
        <begin position="897"/>
        <end position="925"/>
    </location>
</feature>
<dbReference type="Pfam" id="PF10377">
    <property type="entry name" value="ATG11"/>
    <property type="match status" value="1"/>
</dbReference>
<feature type="compositionally biased region" description="Low complexity" evidence="6">
    <location>
        <begin position="905"/>
        <end position="925"/>
    </location>
</feature>
<dbReference type="InterPro" id="IPR019460">
    <property type="entry name" value="Atg11_C"/>
</dbReference>
<dbReference type="EMBL" id="HBUF01649897">
    <property type="protein sequence ID" value="CAG6786765.1"/>
    <property type="molecule type" value="Transcribed_RNA"/>
</dbReference>
<dbReference type="Gene3D" id="3.10.20.90">
    <property type="entry name" value="Phosphatidylinositol 3-kinase Catalytic Subunit, Chain A, domain 1"/>
    <property type="match status" value="1"/>
</dbReference>
<dbReference type="Pfam" id="PF00240">
    <property type="entry name" value="ubiquitin"/>
    <property type="match status" value="1"/>
</dbReference>
<name>A0A8D9FDG6_9HEMI</name>
<keyword evidence="1" id="KW-0813">Transport</keyword>
<dbReference type="InterPro" id="IPR000626">
    <property type="entry name" value="Ubiquitin-like_dom"/>
</dbReference>
<dbReference type="InterPro" id="IPR019954">
    <property type="entry name" value="Ubiquitin_CS"/>
</dbReference>
<evidence type="ECO:0000256" key="5">
    <source>
        <dbReference type="SAM" id="Coils"/>
    </source>
</evidence>
<protein>
    <submittedName>
        <fullName evidence="8">RB1-inducible coiled-coil protein 1</fullName>
    </submittedName>
</protein>
<reference evidence="8" key="1">
    <citation type="submission" date="2021-05" db="EMBL/GenBank/DDBJ databases">
        <authorList>
            <person name="Alioto T."/>
            <person name="Alioto T."/>
            <person name="Gomez Garrido J."/>
        </authorList>
    </citation>
    <scope>NUCLEOTIDE SEQUENCE</scope>
</reference>
<dbReference type="GO" id="GO:0061723">
    <property type="term" value="P:glycophagy"/>
    <property type="evidence" value="ECO:0007669"/>
    <property type="project" value="TreeGrafter"/>
</dbReference>
<evidence type="ECO:0000256" key="3">
    <source>
        <dbReference type="ARBA" id="ARBA00023006"/>
    </source>
</evidence>
<dbReference type="EMBL" id="HBUF01649896">
    <property type="protein sequence ID" value="CAG6786763.1"/>
    <property type="molecule type" value="Transcribed_RNA"/>
</dbReference>
<evidence type="ECO:0000313" key="8">
    <source>
        <dbReference type="EMBL" id="CAG6786763.1"/>
    </source>
</evidence>
<dbReference type="SUPFAM" id="SSF54236">
    <property type="entry name" value="Ubiquitin-like"/>
    <property type="match status" value="1"/>
</dbReference>
<sequence length="1055" mass="121779">MLYIFLEDPGIMVQFEMPLILESVANLKKAIEERCHIPADEQILLISGGERLEDNQRVGKYHTGTDNNPIFLFRDVSNSPPPTVIQDVSEYLPDLSQDVNAVLDLPPTIQTVICRSTLAQKLCTIAQEQLRIAEGLIHDQHLQQQGWAAVLAHLDDMIVYYTSVCQHCEKTYSQFLAIRDTFVDLLNSFQEDLNRIAKLPVLPALLQTEDFEPAPDSSLKSDESTMSLLDWITSHKDGDSDQTLAEVAAFCSRSIQILDQKFMTKVTELREYIKIAESNYRDVKVIETKLEHLEKVLHESKRIVQDQISQAQTFNSNKTSAIKERDASILRELCTFHREWLLVMESNHTQLCSNLKTCASYKSDLCAYLQTRLQWVRKMFSDMRDTNEYVFLSYESIKKLRVHYEFLLSLRSTPSMYVCAVAEVVRRRAFSQAYLVWANDLSCQLLAITSEEVSRRKRFQEQFEGHFLDKLFPGLDSFPPTYATQAPESFDSSLPKLTFEDMELLKEYLPELDLSISLPEPVSFNHLFLLRSVQDTLTLNQQSLTGGGAQQHSGSVEDRIVQVVAAAGLSSNLDTTLLRAADYLPSPLCSDNKGLDSAEGTDTEEFEKLRHSSGQTVSECSESNETIRANMRQLGADASATLSEMRAELTRMKEDVARDKQVWVEEFQSSLAEVRRVLKERERTILHLTQILGMKESELCTLRSQVINIEANLKSSIEREEQERLKREELERRTEEERQRELKEVTESLKRSHRAEMDNLRSRYKILNTSHVTNMERSPSDTSLEKIESNHEAIVSQLRENFEMEKEKLLTEERQKWTEKLEQDLKQYKMKTEAEKQVWYNESMRQTLAEHTAQLEAYRKREETLQSEVQRFESRLRHSSHETLMRRIETLEREKRDLEAELRPSTSHSETLSTSSVSIYDSSSSPLQRRTGELLRERVGRVVSGDSGVLKLSTKTCRPGDIVLILWNDTSRYFYVYSATDQLYLLHPDCIPVSVNEKLLKRYGFVAEVISSEYCRSKKENNRYRVPVDFKFYRVEVGPITEQTLLRFSQQQADS</sequence>
<dbReference type="PANTHER" id="PTHR13222:SF1">
    <property type="entry name" value="RB1-INDUCIBLE COILED-COIL PROTEIN 1"/>
    <property type="match status" value="1"/>
</dbReference>
<evidence type="ECO:0000256" key="1">
    <source>
        <dbReference type="ARBA" id="ARBA00022448"/>
    </source>
</evidence>
<dbReference type="InterPro" id="IPR040040">
    <property type="entry name" value="ATG11"/>
</dbReference>
<evidence type="ECO:0000259" key="7">
    <source>
        <dbReference type="PROSITE" id="PS50053"/>
    </source>
</evidence>
<evidence type="ECO:0000256" key="2">
    <source>
        <dbReference type="ARBA" id="ARBA00022927"/>
    </source>
</evidence>
<dbReference type="GO" id="GO:0000045">
    <property type="term" value="P:autophagosome assembly"/>
    <property type="evidence" value="ECO:0007669"/>
    <property type="project" value="InterPro"/>
</dbReference>
<dbReference type="EMBL" id="HBUF01335770">
    <property type="protein sequence ID" value="CAG6698007.1"/>
    <property type="molecule type" value="Transcribed_RNA"/>
</dbReference>
<evidence type="ECO:0000256" key="4">
    <source>
        <dbReference type="ARBA" id="ARBA00023054"/>
    </source>
</evidence>
<evidence type="ECO:0000256" key="6">
    <source>
        <dbReference type="SAM" id="MobiDB-lite"/>
    </source>
</evidence>
<dbReference type="AlphaFoldDB" id="A0A8D9FDG6"/>
<accession>A0A8D9FDG6</accession>
<proteinExistence type="predicted"/>
<dbReference type="PANTHER" id="PTHR13222">
    <property type="entry name" value="RB1-INDUCIBLE COILED-COIL"/>
    <property type="match status" value="1"/>
</dbReference>
<feature type="coiled-coil region" evidence="5">
    <location>
        <begin position="713"/>
        <end position="745"/>
    </location>
</feature>
<dbReference type="GO" id="GO:0034045">
    <property type="term" value="C:phagophore assembly site membrane"/>
    <property type="evidence" value="ECO:0007669"/>
    <property type="project" value="TreeGrafter"/>
</dbReference>
<keyword evidence="4 5" id="KW-0175">Coiled coil</keyword>
<keyword evidence="2" id="KW-0653">Protein transport</keyword>
<dbReference type="GO" id="GO:0034517">
    <property type="term" value="P:ribophagy"/>
    <property type="evidence" value="ECO:0007669"/>
    <property type="project" value="TreeGrafter"/>
</dbReference>
<dbReference type="GO" id="GO:0019901">
    <property type="term" value="F:protein kinase binding"/>
    <property type="evidence" value="ECO:0007669"/>
    <property type="project" value="TreeGrafter"/>
</dbReference>
<feature type="domain" description="Ubiquitin-like" evidence="7">
    <location>
        <begin position="22"/>
        <end position="62"/>
    </location>
</feature>
<organism evidence="8">
    <name type="scientific">Cacopsylla melanoneura</name>
    <dbReference type="NCBI Taxonomy" id="428564"/>
    <lineage>
        <taxon>Eukaryota</taxon>
        <taxon>Metazoa</taxon>
        <taxon>Ecdysozoa</taxon>
        <taxon>Arthropoda</taxon>
        <taxon>Hexapoda</taxon>
        <taxon>Insecta</taxon>
        <taxon>Pterygota</taxon>
        <taxon>Neoptera</taxon>
        <taxon>Paraneoptera</taxon>
        <taxon>Hemiptera</taxon>
        <taxon>Sternorrhyncha</taxon>
        <taxon>Psylloidea</taxon>
        <taxon>Psyllidae</taxon>
        <taxon>Psyllinae</taxon>
        <taxon>Cacopsylla</taxon>
    </lineage>
</organism>